<gene>
    <name evidence="8" type="ORF">CQ13_11210</name>
</gene>
<evidence type="ECO:0000256" key="2">
    <source>
        <dbReference type="ARBA" id="ARBA00006679"/>
    </source>
</evidence>
<keyword evidence="6 7" id="KW-0472">Membrane</keyword>
<evidence type="ECO:0000313" key="8">
    <source>
        <dbReference type="EMBL" id="KRR18047.1"/>
    </source>
</evidence>
<comment type="subcellular location">
    <subcellularLocation>
        <location evidence="1">Cell membrane</location>
        <topology evidence="1">Multi-pass membrane protein</topology>
    </subcellularLocation>
</comment>
<evidence type="ECO:0000313" key="9">
    <source>
        <dbReference type="Proteomes" id="UP000052023"/>
    </source>
</evidence>
<dbReference type="PANTHER" id="PTHR33452">
    <property type="entry name" value="OXIDOREDUCTASE CATD-RELATED"/>
    <property type="match status" value="1"/>
</dbReference>
<feature type="transmembrane region" description="Helical" evidence="7">
    <location>
        <begin position="79"/>
        <end position="97"/>
    </location>
</feature>
<dbReference type="PANTHER" id="PTHR33452:SF4">
    <property type="entry name" value="BLL4328 PROTEIN"/>
    <property type="match status" value="1"/>
</dbReference>
<evidence type="ECO:0000256" key="7">
    <source>
        <dbReference type="SAM" id="Phobius"/>
    </source>
</evidence>
<feature type="transmembrane region" description="Helical" evidence="7">
    <location>
        <begin position="50"/>
        <end position="72"/>
    </location>
</feature>
<keyword evidence="9" id="KW-1185">Reference proteome</keyword>
<sequence length="136" mass="14658">MDKMLAKWQPPALSLFRFITGLLLFQYGVAKILKFPTIPEGNAYAFLNKVQLMSLSGAAGAIELILGGLLLLGLFTQPVAFILAGEMAFAYFIGHAPRSFFPLINGGTLAILFCFACLYLSTAGGGPYSVDAMRKK</sequence>
<keyword evidence="4 7" id="KW-0812">Transmembrane</keyword>
<name>A0A0R3MIW0_9BRAD</name>
<comment type="similarity">
    <text evidence="2">Belongs to the DoxX family.</text>
</comment>
<keyword evidence="3" id="KW-1003">Cell membrane</keyword>
<accession>A0A0R3MIW0</accession>
<dbReference type="GO" id="GO:0005886">
    <property type="term" value="C:plasma membrane"/>
    <property type="evidence" value="ECO:0007669"/>
    <property type="project" value="UniProtKB-SubCell"/>
</dbReference>
<evidence type="ECO:0000256" key="3">
    <source>
        <dbReference type="ARBA" id="ARBA00022475"/>
    </source>
</evidence>
<organism evidence="8 9">
    <name type="scientific">Bradyrhizobium retamae</name>
    <dbReference type="NCBI Taxonomy" id="1300035"/>
    <lineage>
        <taxon>Bacteria</taxon>
        <taxon>Pseudomonadati</taxon>
        <taxon>Pseudomonadota</taxon>
        <taxon>Alphaproteobacteria</taxon>
        <taxon>Hyphomicrobiales</taxon>
        <taxon>Nitrobacteraceae</taxon>
        <taxon>Bradyrhizobium</taxon>
    </lineage>
</organism>
<proteinExistence type="inferred from homology"/>
<protein>
    <submittedName>
        <fullName evidence="8">LuxR family transcriptional regulator</fullName>
    </submittedName>
</protein>
<evidence type="ECO:0000256" key="4">
    <source>
        <dbReference type="ARBA" id="ARBA00022692"/>
    </source>
</evidence>
<dbReference type="OrthoDB" id="9808524at2"/>
<feature type="transmembrane region" description="Helical" evidence="7">
    <location>
        <begin position="109"/>
        <end position="130"/>
    </location>
</feature>
<evidence type="ECO:0000256" key="5">
    <source>
        <dbReference type="ARBA" id="ARBA00022989"/>
    </source>
</evidence>
<evidence type="ECO:0000256" key="6">
    <source>
        <dbReference type="ARBA" id="ARBA00023136"/>
    </source>
</evidence>
<keyword evidence="5 7" id="KW-1133">Transmembrane helix</keyword>
<dbReference type="AlphaFoldDB" id="A0A0R3MIW0"/>
<comment type="caution">
    <text evidence="8">The sequence shown here is derived from an EMBL/GenBank/DDBJ whole genome shotgun (WGS) entry which is preliminary data.</text>
</comment>
<dbReference type="EMBL" id="LLYA01000203">
    <property type="protein sequence ID" value="KRR18047.1"/>
    <property type="molecule type" value="Genomic_DNA"/>
</dbReference>
<dbReference type="RefSeq" id="WP_057847482.1">
    <property type="nucleotide sequence ID" value="NZ_LLYA01000203.1"/>
</dbReference>
<reference evidence="8 9" key="1">
    <citation type="submission" date="2014-03" db="EMBL/GenBank/DDBJ databases">
        <title>Bradyrhizobium valentinum sp. nov., isolated from effective nodules of Lupinus mariae-josephae, a lupine endemic of basic-lime soils in Eastern Spain.</title>
        <authorList>
            <person name="Duran D."/>
            <person name="Rey L."/>
            <person name="Navarro A."/>
            <person name="Busquets A."/>
            <person name="Imperial J."/>
            <person name="Ruiz-Argueso T."/>
        </authorList>
    </citation>
    <scope>NUCLEOTIDE SEQUENCE [LARGE SCALE GENOMIC DNA]</scope>
    <source>
        <strain evidence="8 9">Ro19</strain>
    </source>
</reference>
<feature type="transmembrane region" description="Helical" evidence="7">
    <location>
        <begin position="12"/>
        <end position="30"/>
    </location>
</feature>
<dbReference type="InterPro" id="IPR051907">
    <property type="entry name" value="DoxX-like_oxidoreductase"/>
</dbReference>
<dbReference type="Pfam" id="PF07681">
    <property type="entry name" value="DoxX"/>
    <property type="match status" value="1"/>
</dbReference>
<dbReference type="InterPro" id="IPR032808">
    <property type="entry name" value="DoxX"/>
</dbReference>
<dbReference type="Proteomes" id="UP000052023">
    <property type="component" value="Unassembled WGS sequence"/>
</dbReference>
<evidence type="ECO:0000256" key="1">
    <source>
        <dbReference type="ARBA" id="ARBA00004651"/>
    </source>
</evidence>